<dbReference type="OrthoDB" id="346112at2"/>
<evidence type="ECO:0000256" key="1">
    <source>
        <dbReference type="SAM" id="MobiDB-lite"/>
    </source>
</evidence>
<dbReference type="EMBL" id="NPDY01000023">
    <property type="protein sequence ID" value="PJZ68417.1"/>
    <property type="molecule type" value="Genomic_DNA"/>
</dbReference>
<dbReference type="RefSeq" id="WP_100715121.1">
    <property type="nucleotide sequence ID" value="NZ_NPDY01000023.1"/>
</dbReference>
<keyword evidence="2" id="KW-0732">Signal</keyword>
<evidence type="ECO:0000313" key="6">
    <source>
        <dbReference type="Proteomes" id="UP000231990"/>
    </source>
</evidence>
<dbReference type="AlphaFoldDB" id="A0A2M9ZJ81"/>
<gene>
    <name evidence="3" type="ORF">CH360_16295</name>
    <name evidence="4" type="ORF">CH373_16095</name>
</gene>
<reference evidence="5 6" key="1">
    <citation type="submission" date="2017-07" db="EMBL/GenBank/DDBJ databases">
        <title>Leptospira spp. isolated from tropical soils.</title>
        <authorList>
            <person name="Thibeaux R."/>
            <person name="Iraola G."/>
            <person name="Ferres I."/>
            <person name="Bierque E."/>
            <person name="Girault D."/>
            <person name="Soupe-Gilbert M.-E."/>
            <person name="Picardeau M."/>
            <person name="Goarant C."/>
        </authorList>
    </citation>
    <scope>NUCLEOTIDE SEQUENCE [LARGE SCALE GENOMIC DNA]</scope>
    <source>
        <strain evidence="4 6">FH1-B-B1</strain>
        <strain evidence="3 5">FH1-B-C1</strain>
    </source>
</reference>
<proteinExistence type="predicted"/>
<organism evidence="4 6">
    <name type="scientific">Leptospira perolatii</name>
    <dbReference type="NCBI Taxonomy" id="2023191"/>
    <lineage>
        <taxon>Bacteria</taxon>
        <taxon>Pseudomonadati</taxon>
        <taxon>Spirochaetota</taxon>
        <taxon>Spirochaetia</taxon>
        <taxon>Leptospirales</taxon>
        <taxon>Leptospiraceae</taxon>
        <taxon>Leptospira</taxon>
    </lineage>
</organism>
<feature type="signal peptide" evidence="2">
    <location>
        <begin position="1"/>
        <end position="26"/>
    </location>
</feature>
<evidence type="ECO:0000256" key="2">
    <source>
        <dbReference type="SAM" id="SignalP"/>
    </source>
</evidence>
<sequence>MTRFNLLRLCFAFCVCVSFCFQPLGAEEAGEWKDYSLNEVLSRLKYYAFAKIAHSVRLGVSFEKDGQILEEPCTKDFPKLYGNFNCNLLNLPSFSAKSEENLAEPGKGPSSAEAGLVAAESSGKDSKSETLTPPKLSESTVTASLQKNSPKIVEPISNFRNAKQYEGGTLVGKQVIFLPGLGTKGSDLSLFYLANGKLSHYSADDRIVVFDWNGKSLQTILEVKVDKRLRPLSGREYFFR</sequence>
<feature type="chain" id="PRO_5014631460" evidence="2">
    <location>
        <begin position="27"/>
        <end position="240"/>
    </location>
</feature>
<dbReference type="Proteomes" id="UP000231962">
    <property type="component" value="Unassembled WGS sequence"/>
</dbReference>
<evidence type="ECO:0000313" key="4">
    <source>
        <dbReference type="EMBL" id="PJZ72116.1"/>
    </source>
</evidence>
<protein>
    <submittedName>
        <fullName evidence="4">Uncharacterized protein</fullName>
    </submittedName>
</protein>
<name>A0A2M9ZJ81_9LEPT</name>
<feature type="region of interest" description="Disordered" evidence="1">
    <location>
        <begin position="100"/>
        <end position="143"/>
    </location>
</feature>
<dbReference type="EMBL" id="NPDZ01000013">
    <property type="protein sequence ID" value="PJZ72116.1"/>
    <property type="molecule type" value="Genomic_DNA"/>
</dbReference>
<keyword evidence="5" id="KW-1185">Reference proteome</keyword>
<evidence type="ECO:0000313" key="5">
    <source>
        <dbReference type="Proteomes" id="UP000231962"/>
    </source>
</evidence>
<dbReference type="Proteomes" id="UP000231990">
    <property type="component" value="Unassembled WGS sequence"/>
</dbReference>
<evidence type="ECO:0000313" key="3">
    <source>
        <dbReference type="EMBL" id="PJZ68417.1"/>
    </source>
</evidence>
<accession>A0A2M9ZJ81</accession>
<dbReference type="NCBIfam" id="NF047764">
    <property type="entry name" value="LIC_11883_fam"/>
    <property type="match status" value="1"/>
</dbReference>
<comment type="caution">
    <text evidence="4">The sequence shown here is derived from an EMBL/GenBank/DDBJ whole genome shotgun (WGS) entry which is preliminary data.</text>
</comment>